<evidence type="ECO:0008006" key="3">
    <source>
        <dbReference type="Google" id="ProtNLM"/>
    </source>
</evidence>
<organism evidence="1 2">
    <name type="scientific">Paraburkholderia solisilvae</name>
    <dbReference type="NCBI Taxonomy" id="624376"/>
    <lineage>
        <taxon>Bacteria</taxon>
        <taxon>Pseudomonadati</taxon>
        <taxon>Pseudomonadota</taxon>
        <taxon>Betaproteobacteria</taxon>
        <taxon>Burkholderiales</taxon>
        <taxon>Burkholderiaceae</taxon>
        <taxon>Paraburkholderia</taxon>
    </lineage>
</organism>
<protein>
    <recommendedName>
        <fullName evidence="3">AAA+ ATPase domain-containing protein</fullName>
    </recommendedName>
</protein>
<dbReference type="Gene3D" id="3.40.50.300">
    <property type="entry name" value="P-loop containing nucleotide triphosphate hydrolases"/>
    <property type="match status" value="1"/>
</dbReference>
<evidence type="ECO:0000313" key="2">
    <source>
        <dbReference type="Proteomes" id="UP000494329"/>
    </source>
</evidence>
<name>A0A6J5EYY5_9BURK</name>
<dbReference type="EMBL" id="CADIKF010000071">
    <property type="protein sequence ID" value="CAB3770492.1"/>
    <property type="molecule type" value="Genomic_DNA"/>
</dbReference>
<sequence length="278" mass="30046">MTEASEGKDNQPLLRSASAVQADASKAWLIDQLLERGKLGVIYGPPKSGRSFVALDLAVAAANGEPWFGRQVKQVPVTYVWNGDASSCSRRLEALSKRGRRLPDTLRVFGGTFSWGFKRNLWDSGDKEPEPLVREINAANARDGLIVIDSVMETWKVLNEVPHIVAECAALSEQTGCAVVLVDQFGTVSSTNGTPRELSGILGSVDFAVQVAPSQFGGREWTVTAAREAASGERRSFDLVPVQISENNFGHQSTACVVEDRGVDRGLDELRSAGQSEK</sequence>
<proteinExistence type="predicted"/>
<dbReference type="InterPro" id="IPR027417">
    <property type="entry name" value="P-loop_NTPase"/>
</dbReference>
<gene>
    <name evidence="1" type="ORF">LMG29739_05799</name>
</gene>
<dbReference type="SUPFAM" id="SSF52540">
    <property type="entry name" value="P-loop containing nucleoside triphosphate hydrolases"/>
    <property type="match status" value="1"/>
</dbReference>
<keyword evidence="2" id="KW-1185">Reference proteome</keyword>
<reference evidence="1 2" key="1">
    <citation type="submission" date="2020-04" db="EMBL/GenBank/DDBJ databases">
        <authorList>
            <person name="De Canck E."/>
        </authorList>
    </citation>
    <scope>NUCLEOTIDE SEQUENCE [LARGE SCALE GENOMIC DNA]</scope>
    <source>
        <strain evidence="1 2">LMG 29739</strain>
    </source>
</reference>
<dbReference type="Proteomes" id="UP000494329">
    <property type="component" value="Unassembled WGS sequence"/>
</dbReference>
<dbReference type="AlphaFoldDB" id="A0A6J5EYY5"/>
<accession>A0A6J5EYY5</accession>
<evidence type="ECO:0000313" key="1">
    <source>
        <dbReference type="EMBL" id="CAB3770492.1"/>
    </source>
</evidence>
<dbReference type="Pfam" id="PF13481">
    <property type="entry name" value="AAA_25"/>
    <property type="match status" value="1"/>
</dbReference>
<dbReference type="RefSeq" id="WP_175114929.1">
    <property type="nucleotide sequence ID" value="NZ_CADIKF010000071.1"/>
</dbReference>